<dbReference type="EMBL" id="JAGPYM010000001">
    <property type="protein sequence ID" value="KAH6900303.1"/>
    <property type="molecule type" value="Genomic_DNA"/>
</dbReference>
<feature type="compositionally biased region" description="Basic and acidic residues" evidence="1">
    <location>
        <begin position="177"/>
        <end position="197"/>
    </location>
</feature>
<protein>
    <submittedName>
        <fullName evidence="2">Uncharacterized protein</fullName>
    </submittedName>
</protein>
<dbReference type="AlphaFoldDB" id="A0A9P9AXK0"/>
<feature type="region of interest" description="Disordered" evidence="1">
    <location>
        <begin position="306"/>
        <end position="325"/>
    </location>
</feature>
<feature type="compositionally biased region" description="Polar residues" evidence="1">
    <location>
        <begin position="35"/>
        <end position="51"/>
    </location>
</feature>
<feature type="compositionally biased region" description="Polar residues" evidence="1">
    <location>
        <begin position="58"/>
        <end position="68"/>
    </location>
</feature>
<keyword evidence="3" id="KW-1185">Reference proteome</keyword>
<feature type="compositionally biased region" description="Basic and acidic residues" evidence="1">
    <location>
        <begin position="306"/>
        <end position="322"/>
    </location>
</feature>
<sequence>MHRHAFRSVCSRTRPEIEHVSDALQTCIRQFSTTQLQAADNNGPTGNSTPSLRERSRAATSEINSLARSRSPMRGGNAPSGPSGGPKVLDVKSLPRLSFSGSGNARGGARGGFTPRGGPRGGFTPRGGYTPRGGPGSSSGPSRFSISRGGGRGGFRGRGGFGNRGGRGRGAKKFTGRRKDDDEESKDRKFRGDEFAKLDPEEQAFDDSVRFGTTTTYSPTLTVDTLADFAPVVPTSSTGKAATVLQNLSVLGTADHVGTAQAFQTRHYVTEIEQSGMRFFADTQSKAAAEEYLQNKNKPEVIEAEGKGEGEGEANAEVKAEGEGAANTETKPIITDSEDAVRKVILEKAINGQHETPKFALDPVGVSRSWHLRAETYTTKDVNSFEKKLTSLLSKNAPRGGKKHAKA</sequence>
<feature type="compositionally biased region" description="Basic residues" evidence="1">
    <location>
        <begin position="166"/>
        <end position="176"/>
    </location>
</feature>
<dbReference type="OrthoDB" id="5365739at2759"/>
<feature type="region of interest" description="Disordered" evidence="1">
    <location>
        <begin position="35"/>
        <end position="197"/>
    </location>
</feature>
<evidence type="ECO:0000313" key="3">
    <source>
        <dbReference type="Proteomes" id="UP000777438"/>
    </source>
</evidence>
<gene>
    <name evidence="2" type="ORF">B0T10DRAFT_23609</name>
</gene>
<accession>A0A9P9AXK0</accession>
<evidence type="ECO:0000256" key="1">
    <source>
        <dbReference type="SAM" id="MobiDB-lite"/>
    </source>
</evidence>
<organism evidence="2 3">
    <name type="scientific">Thelonectria olida</name>
    <dbReference type="NCBI Taxonomy" id="1576542"/>
    <lineage>
        <taxon>Eukaryota</taxon>
        <taxon>Fungi</taxon>
        <taxon>Dikarya</taxon>
        <taxon>Ascomycota</taxon>
        <taxon>Pezizomycotina</taxon>
        <taxon>Sordariomycetes</taxon>
        <taxon>Hypocreomycetidae</taxon>
        <taxon>Hypocreales</taxon>
        <taxon>Nectriaceae</taxon>
        <taxon>Thelonectria</taxon>
    </lineage>
</organism>
<feature type="compositionally biased region" description="Gly residues" evidence="1">
    <location>
        <begin position="104"/>
        <end position="137"/>
    </location>
</feature>
<evidence type="ECO:0000313" key="2">
    <source>
        <dbReference type="EMBL" id="KAH6900303.1"/>
    </source>
</evidence>
<feature type="compositionally biased region" description="Gly residues" evidence="1">
    <location>
        <begin position="148"/>
        <end position="165"/>
    </location>
</feature>
<proteinExistence type="predicted"/>
<reference evidence="2 3" key="1">
    <citation type="journal article" date="2021" name="Nat. Commun.">
        <title>Genetic determinants of endophytism in the Arabidopsis root mycobiome.</title>
        <authorList>
            <person name="Mesny F."/>
            <person name="Miyauchi S."/>
            <person name="Thiergart T."/>
            <person name="Pickel B."/>
            <person name="Atanasova L."/>
            <person name="Karlsson M."/>
            <person name="Huettel B."/>
            <person name="Barry K.W."/>
            <person name="Haridas S."/>
            <person name="Chen C."/>
            <person name="Bauer D."/>
            <person name="Andreopoulos W."/>
            <person name="Pangilinan J."/>
            <person name="LaButti K."/>
            <person name="Riley R."/>
            <person name="Lipzen A."/>
            <person name="Clum A."/>
            <person name="Drula E."/>
            <person name="Henrissat B."/>
            <person name="Kohler A."/>
            <person name="Grigoriev I.V."/>
            <person name="Martin F.M."/>
            <person name="Hacquard S."/>
        </authorList>
    </citation>
    <scope>NUCLEOTIDE SEQUENCE [LARGE SCALE GENOMIC DNA]</scope>
    <source>
        <strain evidence="2 3">MPI-CAGE-CH-0241</strain>
    </source>
</reference>
<feature type="compositionally biased region" description="Low complexity" evidence="1">
    <location>
        <begin position="138"/>
        <end position="147"/>
    </location>
</feature>
<dbReference type="Proteomes" id="UP000777438">
    <property type="component" value="Unassembled WGS sequence"/>
</dbReference>
<name>A0A9P9AXK0_9HYPO</name>
<comment type="caution">
    <text evidence="2">The sequence shown here is derived from an EMBL/GenBank/DDBJ whole genome shotgun (WGS) entry which is preliminary data.</text>
</comment>